<feature type="region of interest" description="Disordered" evidence="1">
    <location>
        <begin position="1"/>
        <end position="34"/>
    </location>
</feature>
<reference evidence="2 3" key="1">
    <citation type="journal article" date="2015" name="Genome Biol. Evol.">
        <title>Comparative Genomics of a Bacterivorous Green Alga Reveals Evolutionary Causalities and Consequences of Phago-Mixotrophic Mode of Nutrition.</title>
        <authorList>
            <person name="Burns J.A."/>
            <person name="Paasch A."/>
            <person name="Narechania A."/>
            <person name="Kim E."/>
        </authorList>
    </citation>
    <scope>NUCLEOTIDE SEQUENCE [LARGE SCALE GENOMIC DNA]</scope>
    <source>
        <strain evidence="2 3">PLY_AMNH</strain>
    </source>
</reference>
<sequence>MSTFQRAARSAQGAFRVGKKRDSAEPGAGGEEEDVTSFTCERVCTSNRLLKRLGSLAKEPVSNTCVTVCGTSGVDACNEACQRAVCVNMHQVPAWNDQCLKRCTQECIRGRT</sequence>
<accession>A0AAE0L2S9</accession>
<dbReference type="InterPro" id="IPR038934">
    <property type="entry name" value="At5g64816-like"/>
</dbReference>
<proteinExistence type="predicted"/>
<name>A0AAE0L2S9_9CHLO</name>
<dbReference type="Proteomes" id="UP001190700">
    <property type="component" value="Unassembled WGS sequence"/>
</dbReference>
<keyword evidence="3" id="KW-1185">Reference proteome</keyword>
<evidence type="ECO:0000256" key="1">
    <source>
        <dbReference type="SAM" id="MobiDB-lite"/>
    </source>
</evidence>
<dbReference type="PANTHER" id="PTHR35548:SF1">
    <property type="entry name" value="EXPRESSED PROTEIN"/>
    <property type="match status" value="1"/>
</dbReference>
<protein>
    <submittedName>
        <fullName evidence="2">Uncharacterized protein</fullName>
    </submittedName>
</protein>
<organism evidence="2 3">
    <name type="scientific">Cymbomonas tetramitiformis</name>
    <dbReference type="NCBI Taxonomy" id="36881"/>
    <lineage>
        <taxon>Eukaryota</taxon>
        <taxon>Viridiplantae</taxon>
        <taxon>Chlorophyta</taxon>
        <taxon>Pyramimonadophyceae</taxon>
        <taxon>Pyramimonadales</taxon>
        <taxon>Pyramimonadaceae</taxon>
        <taxon>Cymbomonas</taxon>
    </lineage>
</organism>
<gene>
    <name evidence="2" type="ORF">CYMTET_21530</name>
</gene>
<dbReference type="PANTHER" id="PTHR35548">
    <property type="entry name" value="EXPRESSED PROTEIN"/>
    <property type="match status" value="1"/>
</dbReference>
<dbReference type="EMBL" id="LGRX02010592">
    <property type="protein sequence ID" value="KAK3270046.1"/>
    <property type="molecule type" value="Genomic_DNA"/>
</dbReference>
<comment type="caution">
    <text evidence="2">The sequence shown here is derived from an EMBL/GenBank/DDBJ whole genome shotgun (WGS) entry which is preliminary data.</text>
</comment>
<dbReference type="AlphaFoldDB" id="A0AAE0L2S9"/>
<evidence type="ECO:0000313" key="3">
    <source>
        <dbReference type="Proteomes" id="UP001190700"/>
    </source>
</evidence>
<evidence type="ECO:0000313" key="2">
    <source>
        <dbReference type="EMBL" id="KAK3270046.1"/>
    </source>
</evidence>